<reference evidence="1 2" key="1">
    <citation type="submission" date="2018-10" db="EMBL/GenBank/DDBJ databases">
        <authorList>
            <person name="Li J."/>
        </authorList>
    </citation>
    <scope>NUCLEOTIDE SEQUENCE [LARGE SCALE GENOMIC DNA]</scope>
    <source>
        <strain evidence="1 2">ZD1-4</strain>
    </source>
</reference>
<comment type="caution">
    <text evidence="1">The sequence shown here is derived from an EMBL/GenBank/DDBJ whole genome shotgun (WGS) entry which is preliminary data.</text>
</comment>
<evidence type="ECO:0000313" key="1">
    <source>
        <dbReference type="EMBL" id="RLQ84216.1"/>
    </source>
</evidence>
<organism evidence="1 2">
    <name type="scientific">Mycetocola zhadangensis</name>
    <dbReference type="NCBI Taxonomy" id="1164595"/>
    <lineage>
        <taxon>Bacteria</taxon>
        <taxon>Bacillati</taxon>
        <taxon>Actinomycetota</taxon>
        <taxon>Actinomycetes</taxon>
        <taxon>Micrococcales</taxon>
        <taxon>Microbacteriaceae</taxon>
        <taxon>Mycetocola</taxon>
    </lineage>
</organism>
<evidence type="ECO:0000313" key="2">
    <source>
        <dbReference type="Proteomes" id="UP000282460"/>
    </source>
</evidence>
<dbReference type="Proteomes" id="UP000282460">
    <property type="component" value="Unassembled WGS sequence"/>
</dbReference>
<dbReference type="EMBL" id="RCWJ01000002">
    <property type="protein sequence ID" value="RLQ84216.1"/>
    <property type="molecule type" value="Genomic_DNA"/>
</dbReference>
<protein>
    <submittedName>
        <fullName evidence="1">Uncharacterized protein</fullName>
    </submittedName>
</protein>
<dbReference type="AlphaFoldDB" id="A0A3L7J131"/>
<keyword evidence="2" id="KW-1185">Reference proteome</keyword>
<accession>A0A3L7J131</accession>
<sequence length="109" mass="12250">MILHAVIRSAVSQGLQRHALWHEGRAVQTAAAESLESSVEPSSEGNDWTLDIRGTSYTVRPQSMDLWSVMLEGQPTHTVRRDARGFFADGSSRRFGTLEEVIRDARRVR</sequence>
<proteinExistence type="predicted"/>
<name>A0A3L7J131_9MICO</name>
<gene>
    <name evidence="1" type="ORF">D9V28_08340</name>
</gene>